<dbReference type="PANTHER" id="PTHR11079">
    <property type="entry name" value="CYTOSINE DEAMINASE FAMILY MEMBER"/>
    <property type="match status" value="1"/>
</dbReference>
<accession>A0L9S6</accession>
<dbReference type="STRING" id="156889.Mmc1_2218"/>
<dbReference type="HOGENOM" id="CLU_025810_3_2_5"/>
<dbReference type="EMBL" id="CP000471">
    <property type="protein sequence ID" value="ABK44719.1"/>
    <property type="molecule type" value="Genomic_DNA"/>
</dbReference>
<dbReference type="GO" id="GO:0003824">
    <property type="term" value="F:catalytic activity"/>
    <property type="evidence" value="ECO:0007669"/>
    <property type="project" value="InterPro"/>
</dbReference>
<evidence type="ECO:0000259" key="1">
    <source>
        <dbReference type="PROSITE" id="PS51747"/>
    </source>
</evidence>
<dbReference type="PROSITE" id="PS51747">
    <property type="entry name" value="CYT_DCMP_DEAMINASES_2"/>
    <property type="match status" value="1"/>
</dbReference>
<reference evidence="3" key="1">
    <citation type="journal article" date="2009" name="Appl. Environ. Microbiol.">
        <title>Complete genome sequence of the chemolithoautotrophic marine magnetotactic coccus strain MC-1.</title>
        <authorList>
            <person name="Schubbe S."/>
            <person name="Williams T.J."/>
            <person name="Xie G."/>
            <person name="Kiss H.E."/>
            <person name="Brettin T.S."/>
            <person name="Martinez D."/>
            <person name="Ross C.A."/>
            <person name="Schuler D."/>
            <person name="Cox B.L."/>
            <person name="Nealson K.H."/>
            <person name="Bazylinski D.A."/>
        </authorList>
    </citation>
    <scope>NUCLEOTIDE SEQUENCE [LARGE SCALE GENOMIC DNA]</scope>
    <source>
        <strain evidence="3">ATCC BAA-1437 / JCM 17883 / MC-1</strain>
    </source>
</reference>
<dbReference type="InterPro" id="IPR002125">
    <property type="entry name" value="CMP_dCMP_dom"/>
</dbReference>
<gene>
    <name evidence="2" type="ordered locus">Mmc1_2218</name>
</gene>
<dbReference type="InterPro" id="IPR016193">
    <property type="entry name" value="Cytidine_deaminase-like"/>
</dbReference>
<dbReference type="CDD" id="cd01285">
    <property type="entry name" value="nucleoside_deaminase"/>
    <property type="match status" value="1"/>
</dbReference>
<dbReference type="AlphaFoldDB" id="A0L9S6"/>
<organism evidence="2 3">
    <name type="scientific">Magnetococcus marinus (strain ATCC BAA-1437 / JCM 17883 / MC-1)</name>
    <dbReference type="NCBI Taxonomy" id="156889"/>
    <lineage>
        <taxon>Bacteria</taxon>
        <taxon>Pseudomonadati</taxon>
        <taxon>Pseudomonadota</taxon>
        <taxon>Magnetococcia</taxon>
        <taxon>Magnetococcales</taxon>
        <taxon>Magnetococcaceae</taxon>
        <taxon>Magnetococcus</taxon>
    </lineage>
</organism>
<keyword evidence="3" id="KW-1185">Reference proteome</keyword>
<evidence type="ECO:0000313" key="2">
    <source>
        <dbReference type="EMBL" id="ABK44719.1"/>
    </source>
</evidence>
<reference evidence="2 3" key="2">
    <citation type="journal article" date="2012" name="Int. J. Syst. Evol. Microbiol.">
        <title>Magnetococcus marinus gen. nov., sp. nov., a marine, magnetotactic bacterium that represents a novel lineage (Magnetococcaceae fam. nov.; Magnetococcales ord. nov.) at the base of the Alphaproteobacteria.</title>
        <authorList>
            <person name="Bazylinski D.A."/>
            <person name="Williams T.J."/>
            <person name="Lefevre C.T."/>
            <person name="Berg R.J."/>
            <person name="Zhang C.L."/>
            <person name="Bowser S.S."/>
            <person name="Dean A.J."/>
            <person name="Beveridge T.J."/>
        </authorList>
    </citation>
    <scope>NUCLEOTIDE SEQUENCE [LARGE SCALE GENOMIC DNA]</scope>
    <source>
        <strain evidence="3">ATCC BAA-1437 / JCM 17883 / MC-1</strain>
    </source>
</reference>
<protein>
    <submittedName>
        <fullName evidence="2">CMP/dCMP deaminase, zinc-binding protein</fullName>
    </submittedName>
</protein>
<sequence>MVEGCVDFLSSHEAHNLMTLVQATDAAARGEVPVGALIYAAQGWVVSMAGNGPIGAHDPMAHAEIVAMRCAARRLSNYRLSGLCMVVSLEPCPVCQQATGLARLQSVRYLTAQGAENGFVRPDITPPLQEDRAFMTAGEMMLKIFFEFRR</sequence>
<evidence type="ECO:0000313" key="3">
    <source>
        <dbReference type="Proteomes" id="UP000002586"/>
    </source>
</evidence>
<dbReference type="SUPFAM" id="SSF53927">
    <property type="entry name" value="Cytidine deaminase-like"/>
    <property type="match status" value="1"/>
</dbReference>
<dbReference type="Gene3D" id="3.40.140.10">
    <property type="entry name" value="Cytidine Deaminase, domain 2"/>
    <property type="match status" value="1"/>
</dbReference>
<proteinExistence type="predicted"/>
<dbReference type="KEGG" id="mgm:Mmc1_2218"/>
<dbReference type="Pfam" id="PF00383">
    <property type="entry name" value="dCMP_cyt_deam_1"/>
    <property type="match status" value="1"/>
</dbReference>
<dbReference type="eggNOG" id="COG0590">
    <property type="taxonomic scope" value="Bacteria"/>
</dbReference>
<dbReference type="PANTHER" id="PTHR11079:SF179">
    <property type="entry name" value="TRNA(ADENINE(34)) DEAMINASE, CHLOROPLASTIC"/>
    <property type="match status" value="1"/>
</dbReference>
<dbReference type="Proteomes" id="UP000002586">
    <property type="component" value="Chromosome"/>
</dbReference>
<name>A0L9S6_MAGMM</name>
<feature type="domain" description="CMP/dCMP-type deaminase" evidence="1">
    <location>
        <begin position="10"/>
        <end position="123"/>
    </location>
</feature>